<protein>
    <submittedName>
        <fullName evidence="1">Uncharacterized protein</fullName>
    </submittedName>
</protein>
<proteinExistence type="predicted"/>
<evidence type="ECO:0000313" key="1">
    <source>
        <dbReference type="EMBL" id="KAJ3663806.1"/>
    </source>
</evidence>
<sequence>MGGFLQFIYERPFGRRQPNVISTIFSSNGGCEGSCEWMAAQPTISDVNETNEKIKSCRNSRRAQISTAGSLKLDYRNAAELLMRRFLKPEIWTCTEKRETTKTLKKYRFDDQPNSAPFRSEC</sequence>
<organism evidence="1 2">
    <name type="scientific">Zophobas morio</name>
    <dbReference type="NCBI Taxonomy" id="2755281"/>
    <lineage>
        <taxon>Eukaryota</taxon>
        <taxon>Metazoa</taxon>
        <taxon>Ecdysozoa</taxon>
        <taxon>Arthropoda</taxon>
        <taxon>Hexapoda</taxon>
        <taxon>Insecta</taxon>
        <taxon>Pterygota</taxon>
        <taxon>Neoptera</taxon>
        <taxon>Endopterygota</taxon>
        <taxon>Coleoptera</taxon>
        <taxon>Polyphaga</taxon>
        <taxon>Cucujiformia</taxon>
        <taxon>Tenebrionidae</taxon>
        <taxon>Zophobas</taxon>
    </lineage>
</organism>
<evidence type="ECO:0000313" key="2">
    <source>
        <dbReference type="Proteomes" id="UP001168821"/>
    </source>
</evidence>
<gene>
    <name evidence="1" type="ORF">Zmor_008029</name>
</gene>
<dbReference type="Proteomes" id="UP001168821">
    <property type="component" value="Unassembled WGS sequence"/>
</dbReference>
<dbReference type="AlphaFoldDB" id="A0AA38J0J9"/>
<comment type="caution">
    <text evidence="1">The sequence shown here is derived from an EMBL/GenBank/DDBJ whole genome shotgun (WGS) entry which is preliminary data.</text>
</comment>
<dbReference type="EMBL" id="JALNTZ010000002">
    <property type="protein sequence ID" value="KAJ3663806.1"/>
    <property type="molecule type" value="Genomic_DNA"/>
</dbReference>
<name>A0AA38J0J9_9CUCU</name>
<accession>A0AA38J0J9</accession>
<keyword evidence="2" id="KW-1185">Reference proteome</keyword>
<reference evidence="1" key="1">
    <citation type="journal article" date="2023" name="G3 (Bethesda)">
        <title>Whole genome assemblies of Zophobas morio and Tenebrio molitor.</title>
        <authorList>
            <person name="Kaur S."/>
            <person name="Stinson S.A."/>
            <person name="diCenzo G.C."/>
        </authorList>
    </citation>
    <scope>NUCLEOTIDE SEQUENCE</scope>
    <source>
        <strain evidence="1">QUZm001</strain>
    </source>
</reference>